<dbReference type="OrthoDB" id="5179393at2"/>
<sequence length="356" mass="38016">MRLTAARLHYDNSHDTEDAVAQLELRWRAIRGHLDAHGVGATVAEHLQRAVLGSLPTSGQAGRALVADHAGVVLNEPLLRGPAVPLVRVSALPYLMPFVEHGLTDPTYLLIAVDRTGADVTVHRDGRDEDTTVQGSGFPVHKAAGAETAGYGDPQLRAAEAARQNIREITREITILFDEVDPETVFVVGEVRARHDLLSALPGRVRDRVVTLADGARGSIDTDRLRADVDEHFLLRRNGAIGDAAQRFEAARDGGSGLAAQGLPGVCAALRDGAVDTLIIGDLQDRTVVLGEHLSEIAPNADVLSEFGAAPTASVRADEALPLLAVSTASELIRIDDRVYPDDGVGAVLRYRRRPA</sequence>
<organism evidence="1 2">
    <name type="scientific">Mycolicibacterium bacteremicum</name>
    <name type="common">Mycobacterium bacteremicum</name>
    <dbReference type="NCBI Taxonomy" id="564198"/>
    <lineage>
        <taxon>Bacteria</taxon>
        <taxon>Bacillati</taxon>
        <taxon>Actinomycetota</taxon>
        <taxon>Actinomycetes</taxon>
        <taxon>Mycobacteriales</taxon>
        <taxon>Mycobacteriaceae</taxon>
        <taxon>Mycolicibacterium</taxon>
    </lineage>
</organism>
<proteinExistence type="predicted"/>
<dbReference type="AlphaFoldDB" id="A0A1W9YTU4"/>
<gene>
    <name evidence="1" type="ORF">BST17_19615</name>
</gene>
<evidence type="ECO:0000313" key="2">
    <source>
        <dbReference type="Proteomes" id="UP000192366"/>
    </source>
</evidence>
<accession>A0A1W9YTU4</accession>
<dbReference type="EMBL" id="MVHJ01000018">
    <property type="protein sequence ID" value="ORA03342.1"/>
    <property type="molecule type" value="Genomic_DNA"/>
</dbReference>
<dbReference type="Pfam" id="PF18844">
    <property type="entry name" value="baeRF_family2"/>
    <property type="match status" value="1"/>
</dbReference>
<name>A0A1W9YTU4_MYCBA</name>
<comment type="caution">
    <text evidence="1">The sequence shown here is derived from an EMBL/GenBank/DDBJ whole genome shotgun (WGS) entry which is preliminary data.</text>
</comment>
<evidence type="ECO:0008006" key="3">
    <source>
        <dbReference type="Google" id="ProtNLM"/>
    </source>
</evidence>
<evidence type="ECO:0000313" key="1">
    <source>
        <dbReference type="EMBL" id="ORA03342.1"/>
    </source>
</evidence>
<protein>
    <recommendedName>
        <fullName evidence="3">Peptide chain release factor 1</fullName>
    </recommendedName>
</protein>
<dbReference type="STRING" id="564198.BST17_19615"/>
<dbReference type="InterPro" id="IPR040701">
    <property type="entry name" value="Bact_RF_family2"/>
</dbReference>
<keyword evidence="2" id="KW-1185">Reference proteome</keyword>
<reference evidence="1 2" key="1">
    <citation type="submission" date="2017-02" db="EMBL/GenBank/DDBJ databases">
        <title>The new phylogeny of genus Mycobacterium.</title>
        <authorList>
            <person name="Tortoli E."/>
            <person name="Trovato A."/>
            <person name="Cirillo D.M."/>
        </authorList>
    </citation>
    <scope>NUCLEOTIDE SEQUENCE [LARGE SCALE GENOMIC DNA]</scope>
    <source>
        <strain evidence="1 2">DSM 45578</strain>
    </source>
</reference>
<dbReference type="Proteomes" id="UP000192366">
    <property type="component" value="Unassembled WGS sequence"/>
</dbReference>